<accession>A0A7Z7HNU8</accession>
<protein>
    <submittedName>
        <fullName evidence="1">Uncharacterized protein</fullName>
    </submittedName>
</protein>
<sequence>MRHAADENKGYPFQAAEVITINPWKAAP</sequence>
<evidence type="ECO:0000313" key="1">
    <source>
        <dbReference type="EMBL" id="SMB21350.1"/>
    </source>
</evidence>
<dbReference type="Proteomes" id="UP000242886">
    <property type="component" value="Chromosome SDENCHOL"/>
</dbReference>
<evidence type="ECO:0000313" key="2">
    <source>
        <dbReference type="Proteomes" id="UP000242886"/>
    </source>
</evidence>
<gene>
    <name evidence="1" type="ORF">SDENCHOL_10288</name>
</gene>
<dbReference type="EMBL" id="LT837803">
    <property type="protein sequence ID" value="SMB21350.1"/>
    <property type="molecule type" value="Genomic_DNA"/>
</dbReference>
<organism evidence="1 2">
    <name type="scientific">Sterolibacterium denitrificans</name>
    <dbReference type="NCBI Taxonomy" id="157592"/>
    <lineage>
        <taxon>Bacteria</taxon>
        <taxon>Pseudomonadati</taxon>
        <taxon>Pseudomonadota</taxon>
        <taxon>Betaproteobacteria</taxon>
        <taxon>Nitrosomonadales</taxon>
        <taxon>Sterolibacteriaceae</taxon>
        <taxon>Sterolibacterium</taxon>
    </lineage>
</organism>
<keyword evidence="2" id="KW-1185">Reference proteome</keyword>
<reference evidence="1" key="1">
    <citation type="submission" date="2017-03" db="EMBL/GenBank/DDBJ databases">
        <authorList>
            <consortium name="AG Boll"/>
        </authorList>
    </citation>
    <scope>NUCLEOTIDE SEQUENCE [LARGE SCALE GENOMIC DNA]</scope>
    <source>
        <strain evidence="1">Chol</strain>
    </source>
</reference>
<name>A0A7Z7HNU8_9PROT</name>
<dbReference type="AlphaFoldDB" id="A0A7Z7HNU8"/>
<proteinExistence type="predicted"/>